<dbReference type="InterPro" id="IPR000182">
    <property type="entry name" value="GNAT_dom"/>
</dbReference>
<dbReference type="Proteomes" id="UP001163166">
    <property type="component" value="Chromosome"/>
</dbReference>
<dbReference type="AlphaFoldDB" id="A0AAX3DYW1"/>
<dbReference type="Pfam" id="PF13302">
    <property type="entry name" value="Acetyltransf_3"/>
    <property type="match status" value="1"/>
</dbReference>
<dbReference type="Gene3D" id="3.40.630.30">
    <property type="match status" value="1"/>
</dbReference>
<reference evidence="2" key="1">
    <citation type="journal article" date="2022" name="Biol. Control">
        <title>In silico genomic analysis of Rhodopseudomonas palustris strains revealed potential biocontrol agents and crop yield enhancers.</title>
        <authorList>
            <person name="Surachat K."/>
            <person name="Kantachote D."/>
            <person name="Deachamag P."/>
            <person name="Wonglapsuwan M."/>
        </authorList>
    </citation>
    <scope>NUCLEOTIDE SEQUENCE</scope>
    <source>
        <strain evidence="2">TLS06</strain>
    </source>
</reference>
<organism evidence="2 3">
    <name type="scientific">Rhodopseudomonas palustris</name>
    <dbReference type="NCBI Taxonomy" id="1076"/>
    <lineage>
        <taxon>Bacteria</taxon>
        <taxon>Pseudomonadati</taxon>
        <taxon>Pseudomonadota</taxon>
        <taxon>Alphaproteobacteria</taxon>
        <taxon>Hyphomicrobiales</taxon>
        <taxon>Nitrobacteraceae</taxon>
        <taxon>Rhodopseudomonas</taxon>
    </lineage>
</organism>
<gene>
    <name evidence="2" type="ORF">KQX62_00795</name>
</gene>
<dbReference type="PANTHER" id="PTHR43792:SF1">
    <property type="entry name" value="N-ACETYLTRANSFERASE DOMAIN-CONTAINING PROTEIN"/>
    <property type="match status" value="1"/>
</dbReference>
<evidence type="ECO:0000313" key="3">
    <source>
        <dbReference type="Proteomes" id="UP001163166"/>
    </source>
</evidence>
<evidence type="ECO:0000259" key="1">
    <source>
        <dbReference type="PROSITE" id="PS51186"/>
    </source>
</evidence>
<dbReference type="SUPFAM" id="SSF55729">
    <property type="entry name" value="Acyl-CoA N-acyltransferases (Nat)"/>
    <property type="match status" value="1"/>
</dbReference>
<dbReference type="GO" id="GO:0016747">
    <property type="term" value="F:acyltransferase activity, transferring groups other than amino-acyl groups"/>
    <property type="evidence" value="ECO:0007669"/>
    <property type="project" value="InterPro"/>
</dbReference>
<dbReference type="InterPro" id="IPR051531">
    <property type="entry name" value="N-acetyltransferase"/>
</dbReference>
<proteinExistence type="predicted"/>
<sequence length="199" mass="22352">MLQEIPTTTPSLREARPCVLETERLTLRKPVLADVQAIASLANDRRVVEMTRRMPFPYTRDDAARFVTALPKSSDSVFLIEAEDLEPIGLVGVDWSDRDAPELGYWLGVQHWGNGYATEAARAVIDFAFEVHGAKQMISAARVINPASRNVLEKCGFQWTGVELHRFESIGSSTPVDCFRLTRGVWSSLKKWGTTKRRC</sequence>
<dbReference type="PROSITE" id="PS51186">
    <property type="entry name" value="GNAT"/>
    <property type="match status" value="1"/>
</dbReference>
<accession>A0AAX3DYW1</accession>
<dbReference type="RefSeq" id="WP_107353782.1">
    <property type="nucleotide sequence ID" value="NZ_CP019967.1"/>
</dbReference>
<dbReference type="InterPro" id="IPR016181">
    <property type="entry name" value="Acyl_CoA_acyltransferase"/>
</dbReference>
<dbReference type="EMBL" id="CP076676">
    <property type="protein sequence ID" value="UYO39878.1"/>
    <property type="molecule type" value="Genomic_DNA"/>
</dbReference>
<evidence type="ECO:0000313" key="2">
    <source>
        <dbReference type="EMBL" id="UYO39878.1"/>
    </source>
</evidence>
<name>A0AAX3DYW1_RHOPL</name>
<protein>
    <submittedName>
        <fullName evidence="2">GNAT family N-acetyltransferase</fullName>
    </submittedName>
</protein>
<feature type="domain" description="N-acetyltransferase" evidence="1">
    <location>
        <begin position="25"/>
        <end position="177"/>
    </location>
</feature>
<dbReference type="PANTHER" id="PTHR43792">
    <property type="entry name" value="GNAT FAMILY, PUTATIVE (AFU_ORTHOLOGUE AFUA_3G00765)-RELATED-RELATED"/>
    <property type="match status" value="1"/>
</dbReference>